<proteinExistence type="predicted"/>
<sequence length="58" mass="6091">MLHIPNIHGGLCVAGGIGDAASLSNQEKAMAIASVSATFQKPPTKTQDQERRLKLFAA</sequence>
<accession>A0A2P2PJQ3</accession>
<evidence type="ECO:0000313" key="1">
    <source>
        <dbReference type="EMBL" id="MBX54967.1"/>
    </source>
</evidence>
<protein>
    <submittedName>
        <fullName evidence="1">Uncharacterized protein</fullName>
    </submittedName>
</protein>
<dbReference type="AlphaFoldDB" id="A0A2P2PJQ3"/>
<dbReference type="EMBL" id="GGEC01074483">
    <property type="protein sequence ID" value="MBX54967.1"/>
    <property type="molecule type" value="Transcribed_RNA"/>
</dbReference>
<name>A0A2P2PJQ3_RHIMU</name>
<organism evidence="1">
    <name type="scientific">Rhizophora mucronata</name>
    <name type="common">Asiatic mangrove</name>
    <dbReference type="NCBI Taxonomy" id="61149"/>
    <lineage>
        <taxon>Eukaryota</taxon>
        <taxon>Viridiplantae</taxon>
        <taxon>Streptophyta</taxon>
        <taxon>Embryophyta</taxon>
        <taxon>Tracheophyta</taxon>
        <taxon>Spermatophyta</taxon>
        <taxon>Magnoliopsida</taxon>
        <taxon>eudicotyledons</taxon>
        <taxon>Gunneridae</taxon>
        <taxon>Pentapetalae</taxon>
        <taxon>rosids</taxon>
        <taxon>fabids</taxon>
        <taxon>Malpighiales</taxon>
        <taxon>Rhizophoraceae</taxon>
        <taxon>Rhizophora</taxon>
    </lineage>
</organism>
<reference evidence="1" key="1">
    <citation type="submission" date="2018-02" db="EMBL/GenBank/DDBJ databases">
        <title>Rhizophora mucronata_Transcriptome.</title>
        <authorList>
            <person name="Meera S.P."/>
            <person name="Sreeshan A."/>
            <person name="Augustine A."/>
        </authorList>
    </citation>
    <scope>NUCLEOTIDE SEQUENCE</scope>
    <source>
        <tissue evidence="1">Leaf</tissue>
    </source>
</reference>